<gene>
    <name evidence="10" type="ORF">KIN20_023635</name>
</gene>
<keyword evidence="5 8" id="KW-0472">Membrane</keyword>
<comment type="caution">
    <text evidence="10">The sequence shown here is derived from an EMBL/GenBank/DDBJ whole genome shotgun (WGS) entry which is preliminary data.</text>
</comment>
<evidence type="ECO:0000313" key="11">
    <source>
        <dbReference type="Proteomes" id="UP001196413"/>
    </source>
</evidence>
<keyword evidence="2 8" id="KW-0812">Transmembrane</keyword>
<evidence type="ECO:0000259" key="9">
    <source>
        <dbReference type="PROSITE" id="PS50262"/>
    </source>
</evidence>
<evidence type="ECO:0000256" key="8">
    <source>
        <dbReference type="SAM" id="Phobius"/>
    </source>
</evidence>
<dbReference type="PANTHER" id="PTHR24235">
    <property type="entry name" value="NEUROPEPTIDE Y RECEPTOR"/>
    <property type="match status" value="1"/>
</dbReference>
<dbReference type="AlphaFoldDB" id="A0AAD5QVY2"/>
<evidence type="ECO:0000256" key="3">
    <source>
        <dbReference type="ARBA" id="ARBA00022989"/>
    </source>
</evidence>
<protein>
    <recommendedName>
        <fullName evidence="9">G-protein coupled receptors family 1 profile domain-containing protein</fullName>
    </recommendedName>
</protein>
<dbReference type="EMBL" id="JAHQIW010004793">
    <property type="protein sequence ID" value="KAJ1363714.1"/>
    <property type="molecule type" value="Genomic_DNA"/>
</dbReference>
<proteinExistence type="predicted"/>
<dbReference type="PROSITE" id="PS50262">
    <property type="entry name" value="G_PROTEIN_RECEP_F1_2"/>
    <property type="match status" value="1"/>
</dbReference>
<keyword evidence="4" id="KW-0297">G-protein coupled receptor</keyword>
<dbReference type="PANTHER" id="PTHR24235:SF3">
    <property type="entry name" value="G-PROTEIN COUPLED RECEPTOR NPR-8-RELATED"/>
    <property type="match status" value="1"/>
</dbReference>
<organism evidence="10 11">
    <name type="scientific">Parelaphostrongylus tenuis</name>
    <name type="common">Meningeal worm</name>
    <dbReference type="NCBI Taxonomy" id="148309"/>
    <lineage>
        <taxon>Eukaryota</taxon>
        <taxon>Metazoa</taxon>
        <taxon>Ecdysozoa</taxon>
        <taxon>Nematoda</taxon>
        <taxon>Chromadorea</taxon>
        <taxon>Rhabditida</taxon>
        <taxon>Rhabditina</taxon>
        <taxon>Rhabditomorpha</taxon>
        <taxon>Strongyloidea</taxon>
        <taxon>Metastrongylidae</taxon>
        <taxon>Parelaphostrongylus</taxon>
    </lineage>
</organism>
<keyword evidence="7" id="KW-0807">Transducer</keyword>
<feature type="transmembrane region" description="Helical" evidence="8">
    <location>
        <begin position="100"/>
        <end position="126"/>
    </location>
</feature>
<keyword evidence="3 8" id="KW-1133">Transmembrane helix</keyword>
<sequence length="169" mass="19552">MNLLGHLDDPSISVVWTPAHISTRPLCLAIVIHGSDLNQAWCLVMIMDVEELDRYCNRSLNRDLVSEDTYKDAPFDGQCLQMFFDQLQTFLRRFNEWEQIVYTSVYVIISILALIGNGLVILVVLWKREMRTNRNVLIANLALSNLITELRRQLSKRRVLGQTDAELLF</sequence>
<name>A0AAD5QVY2_PARTN</name>
<dbReference type="Proteomes" id="UP001196413">
    <property type="component" value="Unassembled WGS sequence"/>
</dbReference>
<keyword evidence="11" id="KW-1185">Reference proteome</keyword>
<dbReference type="GO" id="GO:0016020">
    <property type="term" value="C:membrane"/>
    <property type="evidence" value="ECO:0007669"/>
    <property type="project" value="UniProtKB-SubCell"/>
</dbReference>
<dbReference type="InterPro" id="IPR017452">
    <property type="entry name" value="GPCR_Rhodpsn_7TM"/>
</dbReference>
<dbReference type="Gene3D" id="1.20.1070.10">
    <property type="entry name" value="Rhodopsin 7-helix transmembrane proteins"/>
    <property type="match status" value="1"/>
</dbReference>
<dbReference type="SUPFAM" id="SSF81321">
    <property type="entry name" value="Family A G protein-coupled receptor-like"/>
    <property type="match status" value="1"/>
</dbReference>
<reference evidence="10" key="1">
    <citation type="submission" date="2021-06" db="EMBL/GenBank/DDBJ databases">
        <title>Parelaphostrongylus tenuis whole genome reference sequence.</title>
        <authorList>
            <person name="Garwood T.J."/>
            <person name="Larsen P.A."/>
            <person name="Fountain-Jones N.M."/>
            <person name="Garbe J.R."/>
            <person name="Macchietto M.G."/>
            <person name="Kania S.A."/>
            <person name="Gerhold R.W."/>
            <person name="Richards J.E."/>
            <person name="Wolf T.M."/>
        </authorList>
    </citation>
    <scope>NUCLEOTIDE SEQUENCE</scope>
    <source>
        <strain evidence="10">MNPRO001-30</strain>
        <tissue evidence="10">Meninges</tissue>
    </source>
</reference>
<evidence type="ECO:0000256" key="5">
    <source>
        <dbReference type="ARBA" id="ARBA00023136"/>
    </source>
</evidence>
<keyword evidence="6" id="KW-0675">Receptor</keyword>
<evidence type="ECO:0000256" key="4">
    <source>
        <dbReference type="ARBA" id="ARBA00023040"/>
    </source>
</evidence>
<comment type="subcellular location">
    <subcellularLocation>
        <location evidence="1">Membrane</location>
        <topology evidence="1">Multi-pass membrane protein</topology>
    </subcellularLocation>
</comment>
<dbReference type="GO" id="GO:0004930">
    <property type="term" value="F:G protein-coupled receptor activity"/>
    <property type="evidence" value="ECO:0007669"/>
    <property type="project" value="UniProtKB-KW"/>
</dbReference>
<dbReference type="InterPro" id="IPR000276">
    <property type="entry name" value="GPCR_Rhodpsn"/>
</dbReference>
<evidence type="ECO:0000256" key="6">
    <source>
        <dbReference type="ARBA" id="ARBA00023170"/>
    </source>
</evidence>
<evidence type="ECO:0000313" key="10">
    <source>
        <dbReference type="EMBL" id="KAJ1363714.1"/>
    </source>
</evidence>
<dbReference type="PRINTS" id="PR00237">
    <property type="entry name" value="GPCRRHODOPSN"/>
</dbReference>
<feature type="domain" description="G-protein coupled receptors family 1 profile" evidence="9">
    <location>
        <begin position="116"/>
        <end position="169"/>
    </location>
</feature>
<evidence type="ECO:0000256" key="2">
    <source>
        <dbReference type="ARBA" id="ARBA00022692"/>
    </source>
</evidence>
<evidence type="ECO:0000256" key="7">
    <source>
        <dbReference type="ARBA" id="ARBA00023224"/>
    </source>
</evidence>
<accession>A0AAD5QVY2</accession>
<evidence type="ECO:0000256" key="1">
    <source>
        <dbReference type="ARBA" id="ARBA00004141"/>
    </source>
</evidence>